<dbReference type="AlphaFoldDB" id="A0AAN6RLJ8"/>
<name>A0AAN6RLJ8_9PLEO</name>
<protein>
    <submittedName>
        <fullName evidence="1">Uncharacterized protein</fullName>
    </submittedName>
</protein>
<evidence type="ECO:0000313" key="2">
    <source>
        <dbReference type="Proteomes" id="UP001280581"/>
    </source>
</evidence>
<organism evidence="1 2">
    <name type="scientific">Pseudopithomyces chartarum</name>
    <dbReference type="NCBI Taxonomy" id="1892770"/>
    <lineage>
        <taxon>Eukaryota</taxon>
        <taxon>Fungi</taxon>
        <taxon>Dikarya</taxon>
        <taxon>Ascomycota</taxon>
        <taxon>Pezizomycotina</taxon>
        <taxon>Dothideomycetes</taxon>
        <taxon>Pleosporomycetidae</taxon>
        <taxon>Pleosporales</taxon>
        <taxon>Massarineae</taxon>
        <taxon>Didymosphaeriaceae</taxon>
        <taxon>Pseudopithomyces</taxon>
    </lineage>
</organism>
<gene>
    <name evidence="1" type="ORF">GRF29_8g184836</name>
</gene>
<comment type="caution">
    <text evidence="1">The sequence shown here is derived from an EMBL/GenBank/DDBJ whole genome shotgun (WGS) entry which is preliminary data.</text>
</comment>
<dbReference type="EMBL" id="WVTA01000002">
    <property type="protein sequence ID" value="KAK3215496.1"/>
    <property type="molecule type" value="Genomic_DNA"/>
</dbReference>
<accession>A0AAN6RLJ8</accession>
<sequence>MELDNPVGLRYLEAAIETHLLDPLAARFRRRMQHRSDECLRQALNYTTIAREIEYLHKKLKRPVGISDIVRHFIFSHEEGIKSCDRTALIAFSAKIDCLISAFNKTHRRDYGTAGYQNAAPWHDFLREVQSDFEHRSIWALIELISDEIGVAQTNAEDFEYALCVLGSAWSYYKNRDLSLYRHASVR</sequence>
<keyword evidence="2" id="KW-1185">Reference proteome</keyword>
<proteinExistence type="predicted"/>
<evidence type="ECO:0000313" key="1">
    <source>
        <dbReference type="EMBL" id="KAK3215496.1"/>
    </source>
</evidence>
<reference evidence="1 2" key="1">
    <citation type="submission" date="2021-02" db="EMBL/GenBank/DDBJ databases">
        <title>Genome assembly of Pseudopithomyces chartarum.</title>
        <authorList>
            <person name="Jauregui R."/>
            <person name="Singh J."/>
            <person name="Voisey C."/>
        </authorList>
    </citation>
    <scope>NUCLEOTIDE SEQUENCE [LARGE SCALE GENOMIC DNA]</scope>
    <source>
        <strain evidence="1 2">AGR01</strain>
    </source>
</reference>
<dbReference type="Proteomes" id="UP001280581">
    <property type="component" value="Unassembled WGS sequence"/>
</dbReference>